<evidence type="ECO:0000313" key="1">
    <source>
        <dbReference type="EMBL" id="EGE85368.2"/>
    </source>
</evidence>
<proteinExistence type="predicted"/>
<organism evidence="1">
    <name type="scientific">Ajellomyces dermatitidis (strain ATCC 18188 / CBS 674.68)</name>
    <name type="common">Blastomyces dermatitidis</name>
    <dbReference type="NCBI Taxonomy" id="653446"/>
    <lineage>
        <taxon>Eukaryota</taxon>
        <taxon>Fungi</taxon>
        <taxon>Dikarya</taxon>
        <taxon>Ascomycota</taxon>
        <taxon>Pezizomycotina</taxon>
        <taxon>Eurotiomycetes</taxon>
        <taxon>Eurotiomycetidae</taxon>
        <taxon>Onygenales</taxon>
        <taxon>Ajellomycetaceae</taxon>
        <taxon>Blastomyces</taxon>
    </lineage>
</organism>
<dbReference type="EMBL" id="GG749490">
    <property type="protein sequence ID" value="EGE85368.2"/>
    <property type="molecule type" value="Genomic_DNA"/>
</dbReference>
<dbReference type="HOGENOM" id="CLU_2132874_0_0_1"/>
<sequence>MPKLVCHWTAHTDNGSKHIETTKKGLRNRANRDIIGPRPARSFVSLRPGMPKHLSTMHARKSRQKAGEASSFLVPFFFVSHGASQTLGSKTRLFAETNRSRETPKGAVLQERTVAGVIARNVRS</sequence>
<accession>F2TQ55</accession>
<gene>
    <name evidence="1" type="ORF">BDDG_08313</name>
</gene>
<reference evidence="1" key="1">
    <citation type="submission" date="2010-03" db="EMBL/GenBank/DDBJ databases">
        <title>Annotation of Blastomyces dermatitidis strain ATCC 18188.</title>
        <authorList>
            <consortium name="The Broad Institute Genome Sequencing Platform"/>
            <consortium name="Broad Institute Genome Sequencing Center for Infectious Disease."/>
            <person name="Cuomo C."/>
            <person name="Klein B."/>
            <person name="Sullivan T."/>
            <person name="Heitman J."/>
            <person name="Young S."/>
            <person name="Zeng Q."/>
            <person name="Gargeya S."/>
            <person name="Alvarado L."/>
            <person name="Berlin A.M."/>
            <person name="Chapman S.B."/>
            <person name="Chen Z."/>
            <person name="Freedman E."/>
            <person name="Gellesch M."/>
            <person name="Goldberg J."/>
            <person name="Griggs A."/>
            <person name="Gujja S."/>
            <person name="Heilman E."/>
            <person name="Heiman D."/>
            <person name="Howarth C."/>
            <person name="Mehta T."/>
            <person name="Neiman D."/>
            <person name="Pearson M."/>
            <person name="Roberts A."/>
            <person name="Saif S."/>
            <person name="Shea T."/>
            <person name="Shenoy N."/>
            <person name="Sisk P."/>
            <person name="Stolte C."/>
            <person name="Sykes S."/>
            <person name="White J."/>
            <person name="Yandava C."/>
            <person name="Haas B."/>
            <person name="Nusbaum C."/>
            <person name="Birren B."/>
        </authorList>
    </citation>
    <scope>NUCLEOTIDE SEQUENCE [LARGE SCALE GENOMIC DNA]</scope>
    <source>
        <strain evidence="1">ATCC 18188</strain>
    </source>
</reference>
<protein>
    <submittedName>
        <fullName evidence="1">Uncharacterized protein</fullName>
    </submittedName>
</protein>
<dbReference type="Proteomes" id="UP000007802">
    <property type="component" value="Unassembled WGS sequence"/>
</dbReference>
<name>F2TQ55_AJEDA</name>
<dbReference type="AlphaFoldDB" id="F2TQ55"/>